<accession>A0A3L7AR48</accession>
<dbReference type="Pfam" id="PF08240">
    <property type="entry name" value="ADH_N"/>
    <property type="match status" value="1"/>
</dbReference>
<sequence length="324" mass="33876">MRALRIPHPGTLHLAEVAEPVAGPGEEIFRPQLVGLCGTDLDLIDGLVDPAFVRYPLTLGHEWVGLDPAGRTVVTEGLIPCGTCVRCAEGRENLCATYAELGFTRDGAAASAVAVPRSLAHEIAPGIDPLAAVIAEPASVVYRAMERAIPASGARILVIGDGTIGLLAAALARVWEPERVDLRGLRTEQAILAEHAGVDRFLTRRAAKGYDLVIEASGSPAGVAAAIAATRRGGTLALLGYLGRDVRFPLDVDALINADLTVLGSFASTSASWRSVVELINAGTLDAGWLVTHRFALTDYVAAVDALRHPGGARGKIVLEIPQG</sequence>
<protein>
    <recommendedName>
        <fullName evidence="7">Alcohol dehydrogenase</fullName>
    </recommendedName>
</protein>
<dbReference type="OrthoDB" id="9797931at2"/>
<dbReference type="Gene3D" id="3.90.180.10">
    <property type="entry name" value="Medium-chain alcohol dehydrogenases, catalytic domain"/>
    <property type="match status" value="1"/>
</dbReference>
<dbReference type="Proteomes" id="UP000269438">
    <property type="component" value="Unassembled WGS sequence"/>
</dbReference>
<dbReference type="SUPFAM" id="SSF51735">
    <property type="entry name" value="NAD(P)-binding Rossmann-fold domains"/>
    <property type="match status" value="1"/>
</dbReference>
<evidence type="ECO:0000313" key="5">
    <source>
        <dbReference type="EMBL" id="RLP82857.1"/>
    </source>
</evidence>
<dbReference type="PANTHER" id="PTHR43401:SF2">
    <property type="entry name" value="L-THREONINE 3-DEHYDROGENASE"/>
    <property type="match status" value="1"/>
</dbReference>
<evidence type="ECO:0000256" key="2">
    <source>
        <dbReference type="ARBA" id="ARBA00023002"/>
    </source>
</evidence>
<keyword evidence="2" id="KW-0560">Oxidoreductase</keyword>
<evidence type="ECO:0000256" key="1">
    <source>
        <dbReference type="ARBA" id="ARBA00001947"/>
    </source>
</evidence>
<organism evidence="5 6">
    <name type="scientific">Mycetocola lacteus</name>
    <dbReference type="NCBI Taxonomy" id="76637"/>
    <lineage>
        <taxon>Bacteria</taxon>
        <taxon>Bacillati</taxon>
        <taxon>Actinomycetota</taxon>
        <taxon>Actinomycetes</taxon>
        <taxon>Micrococcales</taxon>
        <taxon>Microbacteriaceae</taxon>
        <taxon>Mycetocola</taxon>
    </lineage>
</organism>
<comment type="cofactor">
    <cofactor evidence="1">
        <name>Zn(2+)</name>
        <dbReference type="ChEBI" id="CHEBI:29105"/>
    </cofactor>
</comment>
<gene>
    <name evidence="5" type="ORF">D9V34_06270</name>
</gene>
<dbReference type="EMBL" id="RCUY01000005">
    <property type="protein sequence ID" value="RLP82857.1"/>
    <property type="molecule type" value="Genomic_DNA"/>
</dbReference>
<dbReference type="Gene3D" id="3.40.50.720">
    <property type="entry name" value="NAD(P)-binding Rossmann-like Domain"/>
    <property type="match status" value="1"/>
</dbReference>
<dbReference type="SUPFAM" id="SSF50129">
    <property type="entry name" value="GroES-like"/>
    <property type="match status" value="1"/>
</dbReference>
<keyword evidence="6" id="KW-1185">Reference proteome</keyword>
<dbReference type="AlphaFoldDB" id="A0A3L7AR48"/>
<dbReference type="InterPro" id="IPR050129">
    <property type="entry name" value="Zn_alcohol_dh"/>
</dbReference>
<feature type="domain" description="Alcohol dehydrogenase-like N-terminal" evidence="4">
    <location>
        <begin position="24"/>
        <end position="123"/>
    </location>
</feature>
<evidence type="ECO:0008006" key="7">
    <source>
        <dbReference type="Google" id="ProtNLM"/>
    </source>
</evidence>
<dbReference type="InterPro" id="IPR013149">
    <property type="entry name" value="ADH-like_C"/>
</dbReference>
<dbReference type="InterPro" id="IPR013154">
    <property type="entry name" value="ADH-like_N"/>
</dbReference>
<evidence type="ECO:0000313" key="6">
    <source>
        <dbReference type="Proteomes" id="UP000269438"/>
    </source>
</evidence>
<proteinExistence type="predicted"/>
<dbReference type="PANTHER" id="PTHR43401">
    <property type="entry name" value="L-THREONINE 3-DEHYDROGENASE"/>
    <property type="match status" value="1"/>
</dbReference>
<comment type="caution">
    <text evidence="5">The sequence shown here is derived from an EMBL/GenBank/DDBJ whole genome shotgun (WGS) entry which is preliminary data.</text>
</comment>
<reference evidence="5 6" key="1">
    <citation type="submission" date="2018-10" db="EMBL/GenBank/DDBJ databases">
        <authorList>
            <person name="Li J."/>
        </authorList>
    </citation>
    <scope>NUCLEOTIDE SEQUENCE [LARGE SCALE GENOMIC DNA]</scope>
    <source>
        <strain evidence="5 6">JCM 11654</strain>
    </source>
</reference>
<evidence type="ECO:0000259" key="3">
    <source>
        <dbReference type="Pfam" id="PF00107"/>
    </source>
</evidence>
<evidence type="ECO:0000259" key="4">
    <source>
        <dbReference type="Pfam" id="PF08240"/>
    </source>
</evidence>
<dbReference type="Pfam" id="PF00107">
    <property type="entry name" value="ADH_zinc_N"/>
    <property type="match status" value="1"/>
</dbReference>
<dbReference type="GO" id="GO:0016491">
    <property type="term" value="F:oxidoreductase activity"/>
    <property type="evidence" value="ECO:0007669"/>
    <property type="project" value="UniProtKB-KW"/>
</dbReference>
<dbReference type="RefSeq" id="WP_121688002.1">
    <property type="nucleotide sequence ID" value="NZ_RCUY01000005.1"/>
</dbReference>
<dbReference type="InterPro" id="IPR011032">
    <property type="entry name" value="GroES-like_sf"/>
</dbReference>
<name>A0A3L7AR48_9MICO</name>
<feature type="domain" description="Alcohol dehydrogenase-like C-terminal" evidence="3">
    <location>
        <begin position="164"/>
        <end position="281"/>
    </location>
</feature>
<dbReference type="InterPro" id="IPR036291">
    <property type="entry name" value="NAD(P)-bd_dom_sf"/>
</dbReference>